<dbReference type="EMBL" id="KQ460480">
    <property type="protein sequence ID" value="KPJ14338.1"/>
    <property type="molecule type" value="Genomic_DNA"/>
</dbReference>
<reference evidence="2 3" key="1">
    <citation type="journal article" date="2015" name="Nat. Commun.">
        <title>Outbred genome sequencing and CRISPR/Cas9 gene editing in butterflies.</title>
        <authorList>
            <person name="Li X."/>
            <person name="Fan D."/>
            <person name="Zhang W."/>
            <person name="Liu G."/>
            <person name="Zhang L."/>
            <person name="Zhao L."/>
            <person name="Fang X."/>
            <person name="Chen L."/>
            <person name="Dong Y."/>
            <person name="Chen Y."/>
            <person name="Ding Y."/>
            <person name="Zhao R."/>
            <person name="Feng M."/>
            <person name="Zhu Y."/>
            <person name="Feng Y."/>
            <person name="Jiang X."/>
            <person name="Zhu D."/>
            <person name="Xiang H."/>
            <person name="Feng X."/>
            <person name="Li S."/>
            <person name="Wang J."/>
            <person name="Zhang G."/>
            <person name="Kronforst M.R."/>
            <person name="Wang W."/>
        </authorList>
    </citation>
    <scope>NUCLEOTIDE SEQUENCE [LARGE SCALE GENOMIC DNA]</scope>
    <source>
        <strain evidence="2">Ya'a_city_454_Pm</strain>
        <tissue evidence="2">Whole body</tissue>
    </source>
</reference>
<protein>
    <submittedName>
        <fullName evidence="2">Uncharacterized protein</fullName>
    </submittedName>
</protein>
<dbReference type="STRING" id="76193.A0A0N1I7Z0"/>
<evidence type="ECO:0000313" key="2">
    <source>
        <dbReference type="EMBL" id="KPJ14338.1"/>
    </source>
</evidence>
<organism evidence="2 3">
    <name type="scientific">Papilio machaon</name>
    <name type="common">Old World swallowtail butterfly</name>
    <dbReference type="NCBI Taxonomy" id="76193"/>
    <lineage>
        <taxon>Eukaryota</taxon>
        <taxon>Metazoa</taxon>
        <taxon>Ecdysozoa</taxon>
        <taxon>Arthropoda</taxon>
        <taxon>Hexapoda</taxon>
        <taxon>Insecta</taxon>
        <taxon>Pterygota</taxon>
        <taxon>Neoptera</taxon>
        <taxon>Endopterygota</taxon>
        <taxon>Lepidoptera</taxon>
        <taxon>Glossata</taxon>
        <taxon>Ditrysia</taxon>
        <taxon>Papilionoidea</taxon>
        <taxon>Papilionidae</taxon>
        <taxon>Papilioninae</taxon>
        <taxon>Papilio</taxon>
    </lineage>
</organism>
<keyword evidence="3" id="KW-1185">Reference proteome</keyword>
<accession>A0A0N1I7Z0</accession>
<feature type="region of interest" description="Disordered" evidence="1">
    <location>
        <begin position="181"/>
        <end position="249"/>
    </location>
</feature>
<feature type="compositionally biased region" description="Basic and acidic residues" evidence="1">
    <location>
        <begin position="136"/>
        <end position="146"/>
    </location>
</feature>
<dbReference type="Proteomes" id="UP000053240">
    <property type="component" value="Unassembled WGS sequence"/>
</dbReference>
<gene>
    <name evidence="2" type="ORF">RR48_01939</name>
</gene>
<proteinExistence type="predicted"/>
<evidence type="ECO:0000313" key="3">
    <source>
        <dbReference type="Proteomes" id="UP000053240"/>
    </source>
</evidence>
<dbReference type="InParanoid" id="A0A0N1I7Z0"/>
<dbReference type="AlphaFoldDB" id="A0A0N1I7Z0"/>
<feature type="region of interest" description="Disordered" evidence="1">
    <location>
        <begin position="108"/>
        <end position="147"/>
    </location>
</feature>
<evidence type="ECO:0000256" key="1">
    <source>
        <dbReference type="SAM" id="MobiDB-lite"/>
    </source>
</evidence>
<sequence>MTTRRAPRRLRLVSVLRRAARGEQHAKANVMCADYARNNMEFGAEGPQWSLPGVAGARGPPRARAPPQPAILPLLVLPMEVPAQPPPPQPVPECPVVVATTHKEDVKDNFNRKRVSSNGFNDLDEEYSSGRTRGPQKPELDRERPTAEPSYEFIPEASTGPPPTFNKVVSSQQLVEMFRSQTPSAPYEPPMKLSGHDLSERAPAPQAPEPQRYRRQYSAPAPGSAPGPAPGSAQYAARQRTPPRPRFDRPLLLRGQLTVPRADYSEPYTVWWDAQSGDARVDHHAGAASTFRTIADGSVYRVESHVDRSGDRPLRRCAVGSPERAAPEDRTLPVLPLELDQFVFSGYVESGRGDGGGVAELWQRVVAGRAGEAGGARGETLTARHDLLLARDGDRLVPLSYTVSVNSSVLGPDCDGYHHQYIEVTEQEHSPNEACDQVEYVNASAPEPRARLEPLREFTLPRRDPRYDLKFTE</sequence>
<name>A0A0N1I7Z0_PAPMA</name>